<gene>
    <name evidence="2" type="ORF">E1286_15905</name>
</gene>
<feature type="domain" description="ANTAR" evidence="1">
    <location>
        <begin position="16"/>
        <end position="77"/>
    </location>
</feature>
<evidence type="ECO:0000313" key="2">
    <source>
        <dbReference type="EMBL" id="TDD48257.1"/>
    </source>
</evidence>
<dbReference type="InterPro" id="IPR005561">
    <property type="entry name" value="ANTAR"/>
</dbReference>
<accession>A0A4V2YLW6</accession>
<comment type="caution">
    <text evidence="2">The sequence shown here is derived from an EMBL/GenBank/DDBJ whole genome shotgun (WGS) entry which is preliminary data.</text>
</comment>
<dbReference type="Proteomes" id="UP000295302">
    <property type="component" value="Unassembled WGS sequence"/>
</dbReference>
<reference evidence="2 3" key="1">
    <citation type="submission" date="2019-03" db="EMBL/GenBank/DDBJ databases">
        <title>Draft genome sequences of novel Actinobacteria.</title>
        <authorList>
            <person name="Sahin N."/>
            <person name="Ay H."/>
            <person name="Saygin H."/>
        </authorList>
    </citation>
    <scope>NUCLEOTIDE SEQUENCE [LARGE SCALE GENOMIC DNA]</scope>
    <source>
        <strain evidence="2 3">CH32</strain>
    </source>
</reference>
<dbReference type="EMBL" id="SMKQ01000039">
    <property type="protein sequence ID" value="TDD48257.1"/>
    <property type="molecule type" value="Genomic_DNA"/>
</dbReference>
<dbReference type="OrthoDB" id="7943561at2"/>
<dbReference type="RefSeq" id="WP_132613178.1">
    <property type="nucleotide sequence ID" value="NZ_SMKQ01000039.1"/>
</dbReference>
<proteinExistence type="predicted"/>
<keyword evidence="3" id="KW-1185">Reference proteome</keyword>
<evidence type="ECO:0000313" key="3">
    <source>
        <dbReference type="Proteomes" id="UP000295302"/>
    </source>
</evidence>
<dbReference type="Pfam" id="PF08447">
    <property type="entry name" value="PAS_3"/>
    <property type="match status" value="1"/>
</dbReference>
<sequence length="330" mass="36607">MTEYAPLSRYESGAASARIREQLARLRQHMRGEAIVAEATARLAIRLNIRPGEAAQELARTAQHSGLDLVDVARGVEPPQEKTEKPPEPPGWLQGVLDTGHASVAYLTPVRDATARIVDFRILAANESATTVAGMKGPDVAGRRLLSISPGSAAGLLDACVRVYETGEPFFREPLEYVEVMDSVLWPATLSVRVAKIGDGILATWRLLDEEELLVSGWERAQRLAEFGWAEWNLASDHTLWTPQMYEMFGRDRSEGPMALEDLPTAVIPDDVPVVEEQLRSLLEFREAVETEYRVLHRHGVRHLSMFSEPILDANGVPVKVRCLAKDVTR</sequence>
<protein>
    <recommendedName>
        <fullName evidence="1">ANTAR domain-containing protein</fullName>
    </recommendedName>
</protein>
<dbReference type="CDD" id="cd00130">
    <property type="entry name" value="PAS"/>
    <property type="match status" value="1"/>
</dbReference>
<dbReference type="InterPro" id="IPR013655">
    <property type="entry name" value="PAS_fold_3"/>
</dbReference>
<dbReference type="AlphaFoldDB" id="A0A4V2YLW6"/>
<dbReference type="Gene3D" id="3.30.450.20">
    <property type="entry name" value="PAS domain"/>
    <property type="match status" value="2"/>
</dbReference>
<organism evidence="2 3">
    <name type="scientific">Nonomuraea terrae</name>
    <dbReference type="NCBI Taxonomy" id="2530383"/>
    <lineage>
        <taxon>Bacteria</taxon>
        <taxon>Bacillati</taxon>
        <taxon>Actinomycetota</taxon>
        <taxon>Actinomycetes</taxon>
        <taxon>Streptosporangiales</taxon>
        <taxon>Streptosporangiaceae</taxon>
        <taxon>Nonomuraea</taxon>
    </lineage>
</organism>
<name>A0A4V2YLW6_9ACTN</name>
<dbReference type="InterPro" id="IPR035965">
    <property type="entry name" value="PAS-like_dom_sf"/>
</dbReference>
<dbReference type="PROSITE" id="PS50921">
    <property type="entry name" value="ANTAR"/>
    <property type="match status" value="1"/>
</dbReference>
<dbReference type="InterPro" id="IPR000014">
    <property type="entry name" value="PAS"/>
</dbReference>
<dbReference type="Pfam" id="PF03861">
    <property type="entry name" value="ANTAR"/>
    <property type="match status" value="1"/>
</dbReference>
<dbReference type="SUPFAM" id="SSF55785">
    <property type="entry name" value="PYP-like sensor domain (PAS domain)"/>
    <property type="match status" value="2"/>
</dbReference>
<evidence type="ECO:0000259" key="1">
    <source>
        <dbReference type="PROSITE" id="PS50921"/>
    </source>
</evidence>
<dbReference type="GO" id="GO:0003723">
    <property type="term" value="F:RNA binding"/>
    <property type="evidence" value="ECO:0007669"/>
    <property type="project" value="InterPro"/>
</dbReference>